<feature type="region of interest" description="Disordered" evidence="1">
    <location>
        <begin position="74"/>
        <end position="94"/>
    </location>
</feature>
<proteinExistence type="predicted"/>
<name>A0AA35ZMQ4_LACSI</name>
<dbReference type="Pfam" id="PF24747">
    <property type="entry name" value="Zn-ribbon_GIR1"/>
    <property type="match status" value="1"/>
</dbReference>
<evidence type="ECO:0000259" key="2">
    <source>
        <dbReference type="Pfam" id="PF24747"/>
    </source>
</evidence>
<protein>
    <recommendedName>
        <fullName evidence="2">GIR1-like zinc ribbon domain-containing protein</fullName>
    </recommendedName>
</protein>
<gene>
    <name evidence="3" type="ORF">LSALG_LOCUS34243</name>
</gene>
<accession>A0AA35ZMQ4</accession>
<sequence>MVTDVTYLCTIMNQQQGIMNDSKSTALITRDLLGGGGGCDHDSSKELDLDLHVPSGFEKRLDLKSGKVYLQRCKSPNTSSSSSDQNQNQNHNHNDQTVSKLQDLNFPPSSKKPLNLFDDSSLDLNLVNLSSSSSSPPAYRSVCTLDKVKFALERAERETFKKRSVSISTSKSCSSPTSNSSSSMKETMIIDDDDDNERSSQAYAAGCPSCLLYVLISRSNPRCPRCNMTVPSPTAMKKPRIDLNISI</sequence>
<feature type="domain" description="GIR1-like zinc ribbon" evidence="2">
    <location>
        <begin position="206"/>
        <end position="230"/>
    </location>
</feature>
<dbReference type="InterPro" id="IPR055281">
    <property type="entry name" value="GIR1-2/SIED1"/>
</dbReference>
<reference evidence="3" key="1">
    <citation type="submission" date="2023-04" db="EMBL/GenBank/DDBJ databases">
        <authorList>
            <person name="Vijverberg K."/>
            <person name="Xiong W."/>
            <person name="Schranz E."/>
        </authorList>
    </citation>
    <scope>NUCLEOTIDE SEQUENCE</scope>
</reference>
<dbReference type="AlphaFoldDB" id="A0AA35ZMQ4"/>
<evidence type="ECO:0000313" key="4">
    <source>
        <dbReference type="Proteomes" id="UP001177003"/>
    </source>
</evidence>
<evidence type="ECO:0000256" key="1">
    <source>
        <dbReference type="SAM" id="MobiDB-lite"/>
    </source>
</evidence>
<dbReference type="EMBL" id="OX465083">
    <property type="protein sequence ID" value="CAI9295296.1"/>
    <property type="molecule type" value="Genomic_DNA"/>
</dbReference>
<keyword evidence="4" id="KW-1185">Reference proteome</keyword>
<feature type="compositionally biased region" description="Low complexity" evidence="1">
    <location>
        <begin position="77"/>
        <end position="94"/>
    </location>
</feature>
<dbReference type="PANTHER" id="PTHR33177:SF24">
    <property type="entry name" value="FILAMENTOUS HEMAGGLUTININ TRANSPORTER"/>
    <property type="match status" value="1"/>
</dbReference>
<dbReference type="PANTHER" id="PTHR33177">
    <property type="entry name" value="PUTATIVE-RELATED"/>
    <property type="match status" value="1"/>
</dbReference>
<dbReference type="Proteomes" id="UP001177003">
    <property type="component" value="Chromosome 7"/>
</dbReference>
<dbReference type="InterPro" id="IPR056440">
    <property type="entry name" value="Zn-ribbon_GIR1"/>
</dbReference>
<organism evidence="3 4">
    <name type="scientific">Lactuca saligna</name>
    <name type="common">Willowleaf lettuce</name>
    <dbReference type="NCBI Taxonomy" id="75948"/>
    <lineage>
        <taxon>Eukaryota</taxon>
        <taxon>Viridiplantae</taxon>
        <taxon>Streptophyta</taxon>
        <taxon>Embryophyta</taxon>
        <taxon>Tracheophyta</taxon>
        <taxon>Spermatophyta</taxon>
        <taxon>Magnoliopsida</taxon>
        <taxon>eudicotyledons</taxon>
        <taxon>Gunneridae</taxon>
        <taxon>Pentapetalae</taxon>
        <taxon>asterids</taxon>
        <taxon>campanulids</taxon>
        <taxon>Asterales</taxon>
        <taxon>Asteraceae</taxon>
        <taxon>Cichorioideae</taxon>
        <taxon>Cichorieae</taxon>
        <taxon>Lactucinae</taxon>
        <taxon>Lactuca</taxon>
    </lineage>
</organism>
<evidence type="ECO:0000313" key="3">
    <source>
        <dbReference type="EMBL" id="CAI9295296.1"/>
    </source>
</evidence>